<name>A0A101SHZ3_9ACTN</name>
<evidence type="ECO:0000313" key="1">
    <source>
        <dbReference type="EMBL" id="KUN74152.1"/>
    </source>
</evidence>
<dbReference type="InterPro" id="IPR032710">
    <property type="entry name" value="NTF2-like_dom_sf"/>
</dbReference>
<comment type="caution">
    <text evidence="1">The sequence shown here is derived from an EMBL/GenBank/DDBJ whole genome shotgun (WGS) entry which is preliminary data.</text>
</comment>
<accession>A0A101SHZ3</accession>
<organism evidence="1 2">
    <name type="scientific">Streptomyces canus</name>
    <dbReference type="NCBI Taxonomy" id="58343"/>
    <lineage>
        <taxon>Bacteria</taxon>
        <taxon>Bacillati</taxon>
        <taxon>Actinomycetota</taxon>
        <taxon>Actinomycetes</taxon>
        <taxon>Kitasatosporales</taxon>
        <taxon>Streptomycetaceae</taxon>
        <taxon>Streptomyces</taxon>
        <taxon>Streptomyces aurantiacus group</taxon>
    </lineage>
</organism>
<reference evidence="1 2" key="1">
    <citation type="submission" date="2015-10" db="EMBL/GenBank/DDBJ databases">
        <title>Draft genome sequence of Streptomyces canus DSM 40017, type strain for the species Streptomyces canus.</title>
        <authorList>
            <person name="Ruckert C."/>
            <person name="Winkler A."/>
            <person name="Kalinowski J."/>
            <person name="Kampfer P."/>
            <person name="Glaeser S."/>
        </authorList>
    </citation>
    <scope>NUCLEOTIDE SEQUENCE [LARGE SCALE GENOMIC DNA]</scope>
    <source>
        <strain evidence="1 2">DSM 40017</strain>
    </source>
</reference>
<evidence type="ECO:0000313" key="2">
    <source>
        <dbReference type="Proteomes" id="UP000053669"/>
    </source>
</evidence>
<dbReference type="Proteomes" id="UP000053669">
    <property type="component" value="Unassembled WGS sequence"/>
</dbReference>
<dbReference type="RefSeq" id="WP_059203695.1">
    <property type="nucleotide sequence ID" value="NZ_KQ948656.1"/>
</dbReference>
<gene>
    <name evidence="1" type="ORF">AQJ46_00755</name>
</gene>
<dbReference type="InterPro" id="IPR006311">
    <property type="entry name" value="TAT_signal"/>
</dbReference>
<dbReference type="SUPFAM" id="SSF54427">
    <property type="entry name" value="NTF2-like"/>
    <property type="match status" value="2"/>
</dbReference>
<dbReference type="PROSITE" id="PS51318">
    <property type="entry name" value="TAT"/>
    <property type="match status" value="1"/>
</dbReference>
<protein>
    <recommendedName>
        <fullName evidence="3">SnoaL-like domain-containing protein</fullName>
    </recommendedName>
</protein>
<dbReference type="AlphaFoldDB" id="A0A101SHZ3"/>
<dbReference type="EMBL" id="LMWU01000001">
    <property type="protein sequence ID" value="KUN74152.1"/>
    <property type="molecule type" value="Genomic_DNA"/>
</dbReference>
<sequence>MQDHPSEAGRGTTRRLLLRGAAIGTAAIAGTSLLPTAAAWADTRARGGSQYVDGVDVVPDTSHATRALVEHIRGYYQAKSDKNLDWQMSYFSRERFTYIDAILGWHWYRWQDMRTALAGWYPSWPADSRSYPTRLLGDTTSAILVFTDTPGMFGPGQVRNFGAVNFDRHGRIERWVDYWDARQFGVAGWKKEQEPPAQWPTDFRESTVGETASPLMRRVATALATALRAGDIPAAMKLFSTDAVYEDVPAHIQITSQASIRTFLTKAASILPYMGAGTAVRHVLGNDSGGGYEWTTTHGPVPRGITALELDAWGRIERLTAVWNGAYADTAMFTALAQKAVEH</sequence>
<dbReference type="Gene3D" id="3.10.450.50">
    <property type="match status" value="2"/>
</dbReference>
<evidence type="ECO:0008006" key="3">
    <source>
        <dbReference type="Google" id="ProtNLM"/>
    </source>
</evidence>
<proteinExistence type="predicted"/>